<dbReference type="AlphaFoldDB" id="A0A1C0Y7C4"/>
<dbReference type="OrthoDB" id="9770415at2"/>
<comment type="caution">
    <text evidence="12">The sequence shown here is derived from an EMBL/GenBank/DDBJ whole genome shotgun (WGS) entry which is preliminary data.</text>
</comment>
<feature type="transmembrane region" description="Helical" evidence="9">
    <location>
        <begin position="265"/>
        <end position="286"/>
    </location>
</feature>
<dbReference type="Pfam" id="PF00005">
    <property type="entry name" value="ABC_tran"/>
    <property type="match status" value="1"/>
</dbReference>
<dbReference type="EMBL" id="MASJ01000039">
    <property type="protein sequence ID" value="OCS83054.1"/>
    <property type="molecule type" value="Genomic_DNA"/>
</dbReference>
<dbReference type="CDD" id="cd18548">
    <property type="entry name" value="ABC_6TM_Tm287_like"/>
    <property type="match status" value="1"/>
</dbReference>
<evidence type="ECO:0000256" key="4">
    <source>
        <dbReference type="ARBA" id="ARBA00022692"/>
    </source>
</evidence>
<dbReference type="PROSITE" id="PS00211">
    <property type="entry name" value="ABC_TRANSPORTER_1"/>
    <property type="match status" value="1"/>
</dbReference>
<dbReference type="InterPro" id="IPR003439">
    <property type="entry name" value="ABC_transporter-like_ATP-bd"/>
</dbReference>
<dbReference type="STRING" id="33978.A6M13_06535"/>
<dbReference type="Pfam" id="PF00664">
    <property type="entry name" value="ABC_membrane"/>
    <property type="match status" value="1"/>
</dbReference>
<dbReference type="PROSITE" id="PS50929">
    <property type="entry name" value="ABC_TM1F"/>
    <property type="match status" value="1"/>
</dbReference>
<feature type="transmembrane region" description="Helical" evidence="9">
    <location>
        <begin position="158"/>
        <end position="178"/>
    </location>
</feature>
<comment type="subcellular location">
    <subcellularLocation>
        <location evidence="1">Cell membrane</location>
        <topology evidence="1">Multi-pass membrane protein</topology>
    </subcellularLocation>
</comment>
<keyword evidence="7 9" id="KW-1133">Transmembrane helix</keyword>
<evidence type="ECO:0000256" key="6">
    <source>
        <dbReference type="ARBA" id="ARBA00022840"/>
    </source>
</evidence>
<proteinExistence type="predicted"/>
<evidence type="ECO:0000256" key="2">
    <source>
        <dbReference type="ARBA" id="ARBA00022448"/>
    </source>
</evidence>
<evidence type="ECO:0000256" key="1">
    <source>
        <dbReference type="ARBA" id="ARBA00004651"/>
    </source>
</evidence>
<evidence type="ECO:0000256" key="8">
    <source>
        <dbReference type="ARBA" id="ARBA00023136"/>
    </source>
</evidence>
<name>A0A1C0Y7C4_9BACL</name>
<evidence type="ECO:0000256" key="7">
    <source>
        <dbReference type="ARBA" id="ARBA00022989"/>
    </source>
</evidence>
<keyword evidence="2" id="KW-0813">Transport</keyword>
<dbReference type="Gene3D" id="1.20.1560.10">
    <property type="entry name" value="ABC transporter type 1, transmembrane domain"/>
    <property type="match status" value="1"/>
</dbReference>
<evidence type="ECO:0000256" key="9">
    <source>
        <dbReference type="SAM" id="Phobius"/>
    </source>
</evidence>
<dbReference type="InterPro" id="IPR017871">
    <property type="entry name" value="ABC_transporter-like_CS"/>
</dbReference>
<dbReference type="InterPro" id="IPR039421">
    <property type="entry name" value="Type_1_exporter"/>
</dbReference>
<feature type="transmembrane region" description="Helical" evidence="9">
    <location>
        <begin position="235"/>
        <end position="259"/>
    </location>
</feature>
<feature type="domain" description="ABC transporter" evidence="10">
    <location>
        <begin position="331"/>
        <end position="566"/>
    </location>
</feature>
<dbReference type="InterPro" id="IPR027417">
    <property type="entry name" value="P-loop_NTPase"/>
</dbReference>
<dbReference type="InterPro" id="IPR011527">
    <property type="entry name" value="ABC1_TM_dom"/>
</dbReference>
<feature type="domain" description="ABC transmembrane type-1" evidence="11">
    <location>
        <begin position="16"/>
        <end position="298"/>
    </location>
</feature>
<dbReference type="SMART" id="SM00382">
    <property type="entry name" value="AAA"/>
    <property type="match status" value="1"/>
</dbReference>
<organism evidence="12 13">
    <name type="scientific">Caryophanon tenue</name>
    <dbReference type="NCBI Taxonomy" id="33978"/>
    <lineage>
        <taxon>Bacteria</taxon>
        <taxon>Bacillati</taxon>
        <taxon>Bacillota</taxon>
        <taxon>Bacilli</taxon>
        <taxon>Bacillales</taxon>
        <taxon>Caryophanaceae</taxon>
        <taxon>Caryophanon</taxon>
    </lineage>
</organism>
<keyword evidence="3" id="KW-1003">Cell membrane</keyword>
<keyword evidence="4 9" id="KW-0812">Transmembrane</keyword>
<dbReference type="SUPFAM" id="SSF90123">
    <property type="entry name" value="ABC transporter transmembrane region"/>
    <property type="match status" value="1"/>
</dbReference>
<dbReference type="FunFam" id="3.40.50.300:FF:000221">
    <property type="entry name" value="Multidrug ABC transporter ATP-binding protein"/>
    <property type="match status" value="1"/>
</dbReference>
<dbReference type="RefSeq" id="WP_066548074.1">
    <property type="nucleotide sequence ID" value="NZ_MASJ01000039.1"/>
</dbReference>
<gene>
    <name evidence="12" type="ORF">A6M13_06535</name>
</gene>
<evidence type="ECO:0000256" key="5">
    <source>
        <dbReference type="ARBA" id="ARBA00022741"/>
    </source>
</evidence>
<feature type="transmembrane region" description="Helical" evidence="9">
    <location>
        <begin position="51"/>
        <end position="76"/>
    </location>
</feature>
<dbReference type="InterPro" id="IPR036640">
    <property type="entry name" value="ABC1_TM_sf"/>
</dbReference>
<dbReference type="InterPro" id="IPR003593">
    <property type="entry name" value="AAA+_ATPase"/>
</dbReference>
<reference evidence="12 13" key="1">
    <citation type="submission" date="2016-07" db="EMBL/GenBank/DDBJ databases">
        <title>Caryophanon tenue genome sequencing.</title>
        <authorList>
            <person name="Verma A."/>
            <person name="Pal Y."/>
            <person name="Krishnamurthi S."/>
        </authorList>
    </citation>
    <scope>NUCLEOTIDE SEQUENCE [LARGE SCALE GENOMIC DNA]</scope>
    <source>
        <strain evidence="12 13">DSM 14152</strain>
    </source>
</reference>
<protein>
    <submittedName>
        <fullName evidence="12">Multidrug ABC transporter ATP-binding protein</fullName>
    </submittedName>
</protein>
<feature type="transmembrane region" description="Helical" evidence="9">
    <location>
        <begin position="12"/>
        <end position="31"/>
    </location>
</feature>
<dbReference type="PROSITE" id="PS50893">
    <property type="entry name" value="ABC_TRANSPORTER_2"/>
    <property type="match status" value="1"/>
</dbReference>
<keyword evidence="8 9" id="KW-0472">Membrane</keyword>
<evidence type="ECO:0000313" key="12">
    <source>
        <dbReference type="EMBL" id="OCS83054.1"/>
    </source>
</evidence>
<dbReference type="GO" id="GO:0015421">
    <property type="term" value="F:ABC-type oligopeptide transporter activity"/>
    <property type="evidence" value="ECO:0007669"/>
    <property type="project" value="TreeGrafter"/>
</dbReference>
<dbReference type="PANTHER" id="PTHR43394">
    <property type="entry name" value="ATP-DEPENDENT PERMEASE MDL1, MITOCHONDRIAL"/>
    <property type="match status" value="1"/>
</dbReference>
<accession>A0A1C0Y7C4</accession>
<evidence type="ECO:0000259" key="10">
    <source>
        <dbReference type="PROSITE" id="PS50893"/>
    </source>
</evidence>
<feature type="transmembrane region" description="Helical" evidence="9">
    <location>
        <begin position="133"/>
        <end position="152"/>
    </location>
</feature>
<dbReference type="PANTHER" id="PTHR43394:SF1">
    <property type="entry name" value="ATP-BINDING CASSETTE SUB-FAMILY B MEMBER 10, MITOCHONDRIAL"/>
    <property type="match status" value="1"/>
</dbReference>
<dbReference type="Gene3D" id="3.40.50.300">
    <property type="entry name" value="P-loop containing nucleotide triphosphate hydrolases"/>
    <property type="match status" value="1"/>
</dbReference>
<dbReference type="SUPFAM" id="SSF52540">
    <property type="entry name" value="P-loop containing nucleoside triphosphate hydrolases"/>
    <property type="match status" value="1"/>
</dbReference>
<evidence type="ECO:0000256" key="3">
    <source>
        <dbReference type="ARBA" id="ARBA00022475"/>
    </source>
</evidence>
<dbReference type="GO" id="GO:0016887">
    <property type="term" value="F:ATP hydrolysis activity"/>
    <property type="evidence" value="ECO:0007669"/>
    <property type="project" value="InterPro"/>
</dbReference>
<dbReference type="GO" id="GO:0005524">
    <property type="term" value="F:ATP binding"/>
    <property type="evidence" value="ECO:0007669"/>
    <property type="project" value="UniProtKB-KW"/>
</dbReference>
<keyword evidence="5" id="KW-0547">Nucleotide-binding</keyword>
<keyword evidence="6 12" id="KW-0067">ATP-binding</keyword>
<keyword evidence="13" id="KW-1185">Reference proteome</keyword>
<evidence type="ECO:0000259" key="11">
    <source>
        <dbReference type="PROSITE" id="PS50929"/>
    </source>
</evidence>
<sequence length="576" mass="63224">MLRLLKYLAPYKAFAILGPLFMVVEVAMDLLQPTIMQHIIDDGIANNDEAYVYKMFGLLLVIVVVGLIGGVGCSIFSTRAAINFSTDLRRDLYDVITVLSVKNKEEVGIGKLITNLTSDVETLQKAVLMMLKIFVRGPLLFIGAIIVVYFTARELFPLLLILVPILMVLIIVFTTLAGKVFTKVQQAIDSVNTYMQENLAGVRVIKAFNRSAQQMEKFGHINYHLMKRNIRAEHVVGILSPLSMFVINIGIMAALWSGAIKVEEGILQVGVILAFINYLTIIMNGIMSSSNVLIQIARAIPSAKRINTVMDMENSVTNTANASTTPLRGDIRFDNVSFYYYDNGEYVLEDISFHVKPGETLGIIGMTGSGKSTLTKLLPRLYDAQQGQIYMDNQPIQQIDLTTLRQAMGIAPQKATLFSGTIADNLRYGAPQATASDMALAMETAVATEFVSRFDDGVEHHIAQGGKNLSGGQRQRLAMARAFVRRPKILVLDDSTSAVDAISERHIQQALAQQFSDTTTIIVASKIASIQHADHILVLEHGKMVGLGTHEELVATNAVYRDILATQQQQGGVVGE</sequence>
<dbReference type="Proteomes" id="UP000093199">
    <property type="component" value="Unassembled WGS sequence"/>
</dbReference>
<dbReference type="GO" id="GO:0005886">
    <property type="term" value="C:plasma membrane"/>
    <property type="evidence" value="ECO:0007669"/>
    <property type="project" value="UniProtKB-SubCell"/>
</dbReference>
<evidence type="ECO:0000313" key="13">
    <source>
        <dbReference type="Proteomes" id="UP000093199"/>
    </source>
</evidence>